<evidence type="ECO:0000256" key="1">
    <source>
        <dbReference type="SAM" id="MobiDB-lite"/>
    </source>
</evidence>
<protein>
    <submittedName>
        <fullName evidence="3">Uncharacterized protein</fullName>
    </submittedName>
</protein>
<reference evidence="3" key="1">
    <citation type="submission" date="2016-11" db="EMBL/GenBank/DDBJ databases">
        <title>The genome of Nicotiana attenuata.</title>
        <authorList>
            <person name="Xu S."/>
            <person name="Brockmoeller T."/>
            <person name="Gaquerel E."/>
            <person name="Navarro A."/>
            <person name="Kuhl H."/>
            <person name="Gase K."/>
            <person name="Ling Z."/>
            <person name="Zhou W."/>
            <person name="Kreitzer C."/>
            <person name="Stanke M."/>
            <person name="Tang H."/>
            <person name="Lyons E."/>
            <person name="Pandey P."/>
            <person name="Pandey S.P."/>
            <person name="Timmermann B."/>
            <person name="Baldwin I.T."/>
        </authorList>
    </citation>
    <scope>NUCLEOTIDE SEQUENCE [LARGE SCALE GENOMIC DNA]</scope>
    <source>
        <strain evidence="3">UT</strain>
    </source>
</reference>
<keyword evidence="2" id="KW-0732">Signal</keyword>
<dbReference type="AlphaFoldDB" id="A0A1J6HZN9"/>
<dbReference type="GO" id="GO:0006970">
    <property type="term" value="P:response to osmotic stress"/>
    <property type="evidence" value="ECO:0007669"/>
    <property type="project" value="InterPro"/>
</dbReference>
<evidence type="ECO:0000313" key="4">
    <source>
        <dbReference type="Proteomes" id="UP000187609"/>
    </source>
</evidence>
<dbReference type="Gramene" id="OIS98300">
    <property type="protein sequence ID" value="OIS98300"/>
    <property type="gene ID" value="A4A49_60877"/>
</dbReference>
<dbReference type="SMR" id="A0A1J6HZN9"/>
<feature type="chain" id="PRO_5012882260" evidence="2">
    <location>
        <begin position="28"/>
        <end position="84"/>
    </location>
</feature>
<dbReference type="PANTHER" id="PTHR37180:SF2">
    <property type="entry name" value="PRECURSOR OF CEP14"/>
    <property type="match status" value="1"/>
</dbReference>
<comment type="caution">
    <text evidence="3">The sequence shown here is derived from an EMBL/GenBank/DDBJ whole genome shotgun (WGS) entry which is preliminary data.</text>
</comment>
<dbReference type="PANTHER" id="PTHR37180">
    <property type="entry name" value="PRECURSOR OF CEP14"/>
    <property type="match status" value="1"/>
</dbReference>
<proteinExistence type="predicted"/>
<dbReference type="EMBL" id="MJEQ01037191">
    <property type="protein sequence ID" value="OIS98300.1"/>
    <property type="molecule type" value="Genomic_DNA"/>
</dbReference>
<evidence type="ECO:0000313" key="3">
    <source>
        <dbReference type="EMBL" id="OIS98300.1"/>
    </source>
</evidence>
<feature type="region of interest" description="Disordered" evidence="1">
    <location>
        <begin position="57"/>
        <end position="84"/>
    </location>
</feature>
<dbReference type="OMA" id="SFMPQME"/>
<organism evidence="3 4">
    <name type="scientific">Nicotiana attenuata</name>
    <name type="common">Coyote tobacco</name>
    <dbReference type="NCBI Taxonomy" id="49451"/>
    <lineage>
        <taxon>Eukaryota</taxon>
        <taxon>Viridiplantae</taxon>
        <taxon>Streptophyta</taxon>
        <taxon>Embryophyta</taxon>
        <taxon>Tracheophyta</taxon>
        <taxon>Spermatophyta</taxon>
        <taxon>Magnoliopsida</taxon>
        <taxon>eudicotyledons</taxon>
        <taxon>Gunneridae</taxon>
        <taxon>Pentapetalae</taxon>
        <taxon>asterids</taxon>
        <taxon>lamiids</taxon>
        <taxon>Solanales</taxon>
        <taxon>Solanaceae</taxon>
        <taxon>Nicotianoideae</taxon>
        <taxon>Nicotianeae</taxon>
        <taxon>Nicotiana</taxon>
    </lineage>
</organism>
<dbReference type="Proteomes" id="UP000187609">
    <property type="component" value="Unassembled WGS sequence"/>
</dbReference>
<feature type="signal peptide" evidence="2">
    <location>
        <begin position="1"/>
        <end position="27"/>
    </location>
</feature>
<accession>A0A1J6HZN9</accession>
<sequence>MSFSKISNTFLFIFILIFVSFTSSTKARNLLNMHELKNISSLKDRLYLTALPKATIPTSTPSKKGHSETINRILRSVPSPGLGH</sequence>
<dbReference type="GO" id="GO:0006995">
    <property type="term" value="P:cellular response to nitrogen starvation"/>
    <property type="evidence" value="ECO:0007669"/>
    <property type="project" value="InterPro"/>
</dbReference>
<keyword evidence="4" id="KW-1185">Reference proteome</keyword>
<name>A0A1J6HZN9_NICAT</name>
<dbReference type="InterPro" id="IPR038930">
    <property type="entry name" value="CEP13/CEP14"/>
</dbReference>
<evidence type="ECO:0000256" key="2">
    <source>
        <dbReference type="SAM" id="SignalP"/>
    </source>
</evidence>
<gene>
    <name evidence="3" type="ORF">A4A49_60877</name>
</gene>